<name>A0ABU0ZH11_9ACTN</name>
<dbReference type="EMBL" id="JAVHUY010000015">
    <property type="protein sequence ID" value="MDQ7906327.1"/>
    <property type="molecule type" value="Genomic_DNA"/>
</dbReference>
<reference evidence="2 3" key="1">
    <citation type="submission" date="2023-08" db="EMBL/GenBank/DDBJ databases">
        <title>Phytohabitans sansha sp. nov., isolated from marine sediment.</title>
        <authorList>
            <person name="Zhao Y."/>
            <person name="Yi K."/>
        </authorList>
    </citation>
    <scope>NUCLEOTIDE SEQUENCE [LARGE SCALE GENOMIC DNA]</scope>
    <source>
        <strain evidence="2 3">ZYX-F-186</strain>
    </source>
</reference>
<feature type="transmembrane region" description="Helical" evidence="1">
    <location>
        <begin position="37"/>
        <end position="56"/>
    </location>
</feature>
<feature type="transmembrane region" description="Helical" evidence="1">
    <location>
        <begin position="128"/>
        <end position="146"/>
    </location>
</feature>
<feature type="transmembrane region" description="Helical" evidence="1">
    <location>
        <begin position="92"/>
        <end position="116"/>
    </location>
</feature>
<accession>A0ABU0ZH11</accession>
<dbReference type="Proteomes" id="UP001230908">
    <property type="component" value="Unassembled WGS sequence"/>
</dbReference>
<proteinExistence type="predicted"/>
<sequence>MGTPRDAADTGKRWLLEFGGIRFGGNALRVTGKAPDWAFLGLLVPFIVAGNLLLHGLGASTVPQSLAVSAASALLAKLVAFRTRRRAPQIRAMISALTASGGGVVKMAAGPLLIPAVPGPGATTLDSVAAGTLLFFILLHLVRELLVRTRPAKD</sequence>
<keyword evidence="1" id="KW-1133">Transmembrane helix</keyword>
<dbReference type="RefSeq" id="WP_308713598.1">
    <property type="nucleotide sequence ID" value="NZ_JAVHUY010000015.1"/>
</dbReference>
<keyword evidence="1" id="KW-0812">Transmembrane</keyword>
<protein>
    <submittedName>
        <fullName evidence="2">Uncharacterized protein</fullName>
    </submittedName>
</protein>
<keyword evidence="3" id="KW-1185">Reference proteome</keyword>
<evidence type="ECO:0000313" key="2">
    <source>
        <dbReference type="EMBL" id="MDQ7906327.1"/>
    </source>
</evidence>
<evidence type="ECO:0000256" key="1">
    <source>
        <dbReference type="SAM" id="Phobius"/>
    </source>
</evidence>
<organism evidence="2 3">
    <name type="scientific">Phytohabitans maris</name>
    <dbReference type="NCBI Taxonomy" id="3071409"/>
    <lineage>
        <taxon>Bacteria</taxon>
        <taxon>Bacillati</taxon>
        <taxon>Actinomycetota</taxon>
        <taxon>Actinomycetes</taxon>
        <taxon>Micromonosporales</taxon>
        <taxon>Micromonosporaceae</taxon>
    </lineage>
</organism>
<comment type="caution">
    <text evidence="2">The sequence shown here is derived from an EMBL/GenBank/DDBJ whole genome shotgun (WGS) entry which is preliminary data.</text>
</comment>
<feature type="transmembrane region" description="Helical" evidence="1">
    <location>
        <begin position="62"/>
        <end position="80"/>
    </location>
</feature>
<keyword evidence="1" id="KW-0472">Membrane</keyword>
<evidence type="ECO:0000313" key="3">
    <source>
        <dbReference type="Proteomes" id="UP001230908"/>
    </source>
</evidence>
<gene>
    <name evidence="2" type="ORF">RB614_17580</name>
</gene>